<feature type="compositionally biased region" description="Basic and acidic residues" evidence="1">
    <location>
        <begin position="25"/>
        <end position="40"/>
    </location>
</feature>
<dbReference type="VEuPathDB" id="FungiDB:SCHCODRAFT_02494279"/>
<gene>
    <name evidence="2" type="ORF">SCHCODRAFT_108273</name>
</gene>
<evidence type="ECO:0000256" key="1">
    <source>
        <dbReference type="SAM" id="MobiDB-lite"/>
    </source>
</evidence>
<sequence length="140" mass="14944">MFEPQSARRPPRHALPANRGFDASMRAHDPRARDDPDAPRHPSAQPHGTPAIPANTDALMTYLCQHIISFKTENNTARTKHEIHQQTDLCSAPLRLTATGAVSPHPHSPSAFSALAPAFSALAAPPSPLHPAFSPSPSAS</sequence>
<dbReference type="EMBL" id="GL377305">
    <property type="protein sequence ID" value="EFI98516.1"/>
    <property type="molecule type" value="Genomic_DNA"/>
</dbReference>
<feature type="non-terminal residue" evidence="2">
    <location>
        <position position="140"/>
    </location>
</feature>
<dbReference type="HOGENOM" id="CLU_1836304_0_0_1"/>
<accession>D8Q1J4</accession>
<dbReference type="KEGG" id="scm:SCHCO_02494279"/>
<reference evidence="2 3" key="1">
    <citation type="journal article" date="2010" name="Nat. Biotechnol.">
        <title>Genome sequence of the model mushroom Schizophyllum commune.</title>
        <authorList>
            <person name="Ohm R.A."/>
            <person name="de Jong J.F."/>
            <person name="Lugones L.G."/>
            <person name="Aerts A."/>
            <person name="Kothe E."/>
            <person name="Stajich J.E."/>
            <person name="de Vries R.P."/>
            <person name="Record E."/>
            <person name="Levasseur A."/>
            <person name="Baker S.E."/>
            <person name="Bartholomew K.A."/>
            <person name="Coutinho P.M."/>
            <person name="Erdmann S."/>
            <person name="Fowler T.J."/>
            <person name="Gathman A.C."/>
            <person name="Lombard V."/>
            <person name="Henrissat B."/>
            <person name="Knabe N."/>
            <person name="Kuees U."/>
            <person name="Lilly W.W."/>
            <person name="Lindquist E."/>
            <person name="Lucas S."/>
            <person name="Magnuson J.K."/>
            <person name="Piumi F."/>
            <person name="Raudaskoski M."/>
            <person name="Salamov A."/>
            <person name="Schmutz J."/>
            <person name="Schwarze F.W.M.R."/>
            <person name="vanKuyk P.A."/>
            <person name="Horton J.S."/>
            <person name="Grigoriev I.V."/>
            <person name="Woesten H.A.B."/>
        </authorList>
    </citation>
    <scope>NUCLEOTIDE SEQUENCE [LARGE SCALE GENOMIC DNA]</scope>
    <source>
        <strain evidence="3">H4-8 / FGSC 9210</strain>
    </source>
</reference>
<dbReference type="RefSeq" id="XP_003033419.1">
    <property type="nucleotide sequence ID" value="XM_003033373.1"/>
</dbReference>
<dbReference type="InParanoid" id="D8Q1J4"/>
<dbReference type="Proteomes" id="UP000007431">
    <property type="component" value="Unassembled WGS sequence"/>
</dbReference>
<dbReference type="AlphaFoldDB" id="D8Q1J4"/>
<name>D8Q1J4_SCHCM</name>
<proteinExistence type="predicted"/>
<evidence type="ECO:0000313" key="3">
    <source>
        <dbReference type="Proteomes" id="UP000007431"/>
    </source>
</evidence>
<keyword evidence="3" id="KW-1185">Reference proteome</keyword>
<organism evidence="3">
    <name type="scientific">Schizophyllum commune (strain H4-8 / FGSC 9210)</name>
    <name type="common">Split gill fungus</name>
    <dbReference type="NCBI Taxonomy" id="578458"/>
    <lineage>
        <taxon>Eukaryota</taxon>
        <taxon>Fungi</taxon>
        <taxon>Dikarya</taxon>
        <taxon>Basidiomycota</taxon>
        <taxon>Agaricomycotina</taxon>
        <taxon>Agaricomycetes</taxon>
        <taxon>Agaricomycetidae</taxon>
        <taxon>Agaricales</taxon>
        <taxon>Schizophyllaceae</taxon>
        <taxon>Schizophyllum</taxon>
    </lineage>
</organism>
<protein>
    <submittedName>
        <fullName evidence="2">Uncharacterized protein</fullName>
    </submittedName>
</protein>
<dbReference type="GeneID" id="9590969"/>
<evidence type="ECO:0000313" key="2">
    <source>
        <dbReference type="EMBL" id="EFI98516.1"/>
    </source>
</evidence>
<feature type="region of interest" description="Disordered" evidence="1">
    <location>
        <begin position="1"/>
        <end position="54"/>
    </location>
</feature>